<dbReference type="AlphaFoldDB" id="M1VGY7"/>
<evidence type="ECO:0008006" key="3">
    <source>
        <dbReference type="Google" id="ProtNLM"/>
    </source>
</evidence>
<dbReference type="EMBL" id="AP006491">
    <property type="protein sequence ID" value="BAM80038.1"/>
    <property type="molecule type" value="Genomic_DNA"/>
</dbReference>
<reference evidence="1 2" key="1">
    <citation type="journal article" date="2004" name="Nature">
        <title>Genome sequence of the ultrasmall unicellular red alga Cyanidioschyzon merolae 10D.</title>
        <authorList>
            <person name="Matsuzaki M."/>
            <person name="Misumi O."/>
            <person name="Shin-i T."/>
            <person name="Maruyama S."/>
            <person name="Takahara M."/>
            <person name="Miyagishima S."/>
            <person name="Mori T."/>
            <person name="Nishida K."/>
            <person name="Yagisawa F."/>
            <person name="Nishida K."/>
            <person name="Yoshida Y."/>
            <person name="Nishimura Y."/>
            <person name="Nakao S."/>
            <person name="Kobayashi T."/>
            <person name="Momoyama Y."/>
            <person name="Higashiyama T."/>
            <person name="Minoda A."/>
            <person name="Sano M."/>
            <person name="Nomoto H."/>
            <person name="Oishi K."/>
            <person name="Hayashi H."/>
            <person name="Ohta F."/>
            <person name="Nishizaka S."/>
            <person name="Haga S."/>
            <person name="Miura S."/>
            <person name="Morishita T."/>
            <person name="Kabeya Y."/>
            <person name="Terasawa K."/>
            <person name="Suzuki Y."/>
            <person name="Ishii Y."/>
            <person name="Asakawa S."/>
            <person name="Takano H."/>
            <person name="Ohta N."/>
            <person name="Kuroiwa H."/>
            <person name="Tanaka K."/>
            <person name="Shimizu N."/>
            <person name="Sugano S."/>
            <person name="Sato N."/>
            <person name="Nozaki H."/>
            <person name="Ogasawara N."/>
            <person name="Kohara Y."/>
            <person name="Kuroiwa T."/>
        </authorList>
    </citation>
    <scope>NUCLEOTIDE SEQUENCE [LARGE SCALE GENOMIC DNA]</scope>
    <source>
        <strain evidence="1 2">10D</strain>
    </source>
</reference>
<dbReference type="STRING" id="280699.M1VGY7"/>
<dbReference type="InterPro" id="IPR021610">
    <property type="entry name" value="DUF3228"/>
</dbReference>
<gene>
    <name evidence="1" type="ORF">CYME_CMI310C</name>
</gene>
<reference evidence="1 2" key="2">
    <citation type="journal article" date="2007" name="BMC Biol.">
        <title>A 100%-complete sequence reveals unusually simple genomic features in the hot-spring red alga Cyanidioschyzon merolae.</title>
        <authorList>
            <person name="Nozaki H."/>
            <person name="Takano H."/>
            <person name="Misumi O."/>
            <person name="Terasawa K."/>
            <person name="Matsuzaki M."/>
            <person name="Maruyama S."/>
            <person name="Nishida K."/>
            <person name="Yagisawa F."/>
            <person name="Yoshida Y."/>
            <person name="Fujiwara T."/>
            <person name="Takio S."/>
            <person name="Tamura K."/>
            <person name="Chung S.J."/>
            <person name="Nakamura S."/>
            <person name="Kuroiwa H."/>
            <person name="Tanaka K."/>
            <person name="Sato N."/>
            <person name="Kuroiwa T."/>
        </authorList>
    </citation>
    <scope>NUCLEOTIDE SEQUENCE [LARGE SCALE GENOMIC DNA]</scope>
    <source>
        <strain evidence="1 2">10D</strain>
    </source>
</reference>
<evidence type="ECO:0000313" key="2">
    <source>
        <dbReference type="Proteomes" id="UP000007014"/>
    </source>
</evidence>
<dbReference type="PANTHER" id="PTHR38666">
    <property type="match status" value="1"/>
</dbReference>
<proteinExistence type="predicted"/>
<name>M1VGY7_CYAM1</name>
<accession>M1VGY7</accession>
<dbReference type="Proteomes" id="UP000007014">
    <property type="component" value="Chromosome 9"/>
</dbReference>
<organism evidence="1 2">
    <name type="scientific">Cyanidioschyzon merolae (strain NIES-3377 / 10D)</name>
    <name type="common">Unicellular red alga</name>
    <dbReference type="NCBI Taxonomy" id="280699"/>
    <lineage>
        <taxon>Eukaryota</taxon>
        <taxon>Rhodophyta</taxon>
        <taxon>Bangiophyceae</taxon>
        <taxon>Cyanidiales</taxon>
        <taxon>Cyanidiaceae</taxon>
        <taxon>Cyanidioschyzon</taxon>
    </lineage>
</organism>
<dbReference type="OrthoDB" id="415460at2759"/>
<protein>
    <recommendedName>
        <fullName evidence="3">Flagellar associated protein</fullName>
    </recommendedName>
</protein>
<keyword evidence="2" id="KW-1185">Reference proteome</keyword>
<dbReference type="Gene3D" id="3.30.2310.50">
    <property type="entry name" value="Protein of unknown function (DUF3228), domain 1"/>
    <property type="match status" value="2"/>
</dbReference>
<sequence length="230" mass="26658">MAVNQSHLDATFPIVVDASMATSSFLKLDRFVLRQFNNPAHSGTRIFFEPQLFEDKLNEYYRERLALELEFRDKPALVQGYADFCKHLFIPNFTNARVSVWKITPENEILLRTKYDARTEKEVPVLIRYFPLEKIGGYESLPVARYLDIILYSREQCIKEALAMAEKPPEDPAPWRVVSIKAQDEPYETPMQPITIMRNAILTEGGSSVPFDRQLYLQAVEFWSSRAIVM</sequence>
<dbReference type="Pfam" id="PF11539">
    <property type="entry name" value="DUF3228"/>
    <property type="match status" value="1"/>
</dbReference>
<dbReference type="GeneID" id="16993770"/>
<dbReference type="RefSeq" id="XP_005536324.1">
    <property type="nucleotide sequence ID" value="XM_005536267.1"/>
</dbReference>
<dbReference type="PANTHER" id="PTHR38666:SF2">
    <property type="entry name" value="FLAGELLAR ASSOCIATED PROTEIN"/>
    <property type="match status" value="1"/>
</dbReference>
<dbReference type="KEGG" id="cme:CYME_CMI310C"/>
<evidence type="ECO:0000313" key="1">
    <source>
        <dbReference type="EMBL" id="BAM80038.1"/>
    </source>
</evidence>